<accession>A0A2T7D503</accession>
<dbReference type="Proteomes" id="UP000244336">
    <property type="component" value="Chromosome 6"/>
</dbReference>
<reference evidence="1 2" key="1">
    <citation type="submission" date="2018-04" db="EMBL/GenBank/DDBJ databases">
        <title>WGS assembly of Panicum hallii var. hallii HAL2.</title>
        <authorList>
            <person name="Lovell J."/>
            <person name="Jenkins J."/>
            <person name="Lowry D."/>
            <person name="Mamidi S."/>
            <person name="Sreedasyam A."/>
            <person name="Weng X."/>
            <person name="Barry K."/>
            <person name="Bonette J."/>
            <person name="Campitelli B."/>
            <person name="Daum C."/>
            <person name="Gordon S."/>
            <person name="Gould B."/>
            <person name="Lipzen A."/>
            <person name="MacQueen A."/>
            <person name="Palacio-Mejia J."/>
            <person name="Plott C."/>
            <person name="Shakirov E."/>
            <person name="Shu S."/>
            <person name="Yoshinaga Y."/>
            <person name="Zane M."/>
            <person name="Rokhsar D."/>
            <person name="Grimwood J."/>
            <person name="Schmutz J."/>
            <person name="Juenger T."/>
        </authorList>
    </citation>
    <scope>NUCLEOTIDE SEQUENCE [LARGE SCALE GENOMIC DNA]</scope>
    <source>
        <strain evidence="2">cv. HAL2</strain>
    </source>
</reference>
<proteinExistence type="predicted"/>
<organism evidence="1 2">
    <name type="scientific">Panicum hallii var. hallii</name>
    <dbReference type="NCBI Taxonomy" id="1504633"/>
    <lineage>
        <taxon>Eukaryota</taxon>
        <taxon>Viridiplantae</taxon>
        <taxon>Streptophyta</taxon>
        <taxon>Embryophyta</taxon>
        <taxon>Tracheophyta</taxon>
        <taxon>Spermatophyta</taxon>
        <taxon>Magnoliopsida</taxon>
        <taxon>Liliopsida</taxon>
        <taxon>Poales</taxon>
        <taxon>Poaceae</taxon>
        <taxon>PACMAD clade</taxon>
        <taxon>Panicoideae</taxon>
        <taxon>Panicodae</taxon>
        <taxon>Paniceae</taxon>
        <taxon>Panicinae</taxon>
        <taxon>Panicum</taxon>
        <taxon>Panicum sect. Panicum</taxon>
    </lineage>
</organism>
<gene>
    <name evidence="1" type="ORF">GQ55_6G071300</name>
</gene>
<sequence length="49" mass="5586">MQPRMTCRQPPGVDKHLSRQVCPWLHLTLCLSCVALTWLECSCVWVSDG</sequence>
<protein>
    <submittedName>
        <fullName evidence="1">Uncharacterized protein</fullName>
    </submittedName>
</protein>
<evidence type="ECO:0000313" key="1">
    <source>
        <dbReference type="EMBL" id="PUZ50610.1"/>
    </source>
</evidence>
<dbReference type="AlphaFoldDB" id="A0A2T7D503"/>
<evidence type="ECO:0000313" key="2">
    <source>
        <dbReference type="Proteomes" id="UP000244336"/>
    </source>
</evidence>
<dbReference type="Gramene" id="PUZ50610">
    <property type="protein sequence ID" value="PUZ50610"/>
    <property type="gene ID" value="GQ55_6G071300"/>
</dbReference>
<dbReference type="EMBL" id="CM009754">
    <property type="protein sequence ID" value="PUZ50610.1"/>
    <property type="molecule type" value="Genomic_DNA"/>
</dbReference>
<name>A0A2T7D503_9POAL</name>
<keyword evidence="2" id="KW-1185">Reference proteome</keyword>